<accession>A0ABY6Z161</accession>
<dbReference type="Proteomes" id="UP001164803">
    <property type="component" value="Chromosome"/>
</dbReference>
<dbReference type="EMBL" id="CP104064">
    <property type="protein sequence ID" value="WAH36475.1"/>
    <property type="molecule type" value="Genomic_DNA"/>
</dbReference>
<dbReference type="Gene3D" id="2.70.98.10">
    <property type="match status" value="1"/>
</dbReference>
<evidence type="ECO:0000313" key="1">
    <source>
        <dbReference type="EMBL" id="WAH36475.1"/>
    </source>
</evidence>
<dbReference type="PANTHER" id="PTHR11122">
    <property type="entry name" value="APOSPORY-ASSOCIATED PROTEIN C-RELATED"/>
    <property type="match status" value="1"/>
</dbReference>
<organism evidence="1 2">
    <name type="scientific">Alicyclobacillus dauci</name>
    <dbReference type="NCBI Taxonomy" id="1475485"/>
    <lineage>
        <taxon>Bacteria</taxon>
        <taxon>Bacillati</taxon>
        <taxon>Bacillota</taxon>
        <taxon>Bacilli</taxon>
        <taxon>Bacillales</taxon>
        <taxon>Alicyclobacillaceae</taxon>
        <taxon>Alicyclobacillus</taxon>
    </lineage>
</organism>
<sequence>MYIVREFVDKFKMVELKNEANNSWVHICPHRGGIVTSFGVEGKDLLYLDKTTFYDESANIRGGNPILFPVCGQLLDGHYEIEGVSYRLKNHGFARNKPWQVIDTVADEDKASVTLRLQSDGETKAVYPFDFELEFEYVLMDNQLIMNQKYTNSGETTMPMYAGFHPYFPTTEKDLAYETDATSYLDYNDMVEKPYEGHIDLAPLVESVALMDTKVRRIGFQPPGYDKKIVLEYGDVFTNVQIWSVQGKDFVCVEPWMARTYAMNTGEGLVHVEPHQTLDTHLTIRYGN</sequence>
<dbReference type="SUPFAM" id="SSF74650">
    <property type="entry name" value="Galactose mutarotase-like"/>
    <property type="match status" value="1"/>
</dbReference>
<dbReference type="RefSeq" id="WP_268043817.1">
    <property type="nucleotide sequence ID" value="NZ_CP104064.1"/>
</dbReference>
<dbReference type="Pfam" id="PF01263">
    <property type="entry name" value="Aldose_epim"/>
    <property type="match status" value="1"/>
</dbReference>
<keyword evidence="2" id="KW-1185">Reference proteome</keyword>
<reference evidence="1" key="1">
    <citation type="submission" date="2022-08" db="EMBL/GenBank/DDBJ databases">
        <title>Alicyclobacillus dauci DSM2870, complete genome.</title>
        <authorList>
            <person name="Wang Q."/>
            <person name="Cai R."/>
            <person name="Wang Z."/>
        </authorList>
    </citation>
    <scope>NUCLEOTIDE SEQUENCE</scope>
    <source>
        <strain evidence="1">DSM 28700</strain>
    </source>
</reference>
<gene>
    <name evidence="1" type="ORF">NZD86_20020</name>
</gene>
<dbReference type="InterPro" id="IPR011013">
    <property type="entry name" value="Gal_mutarotase_sf_dom"/>
</dbReference>
<name>A0ABY6Z161_9BACL</name>
<evidence type="ECO:0000313" key="2">
    <source>
        <dbReference type="Proteomes" id="UP001164803"/>
    </source>
</evidence>
<proteinExistence type="predicted"/>
<protein>
    <submittedName>
        <fullName evidence="1">Aldose epimerase</fullName>
    </submittedName>
</protein>
<dbReference type="InterPro" id="IPR008183">
    <property type="entry name" value="Aldose_1/G6P_1-epimerase"/>
</dbReference>
<dbReference type="PANTHER" id="PTHR11122:SF13">
    <property type="entry name" value="GLUCOSE-6-PHOSPHATE 1-EPIMERASE"/>
    <property type="match status" value="1"/>
</dbReference>
<dbReference type="InterPro" id="IPR014718">
    <property type="entry name" value="GH-type_carb-bd"/>
</dbReference>